<feature type="domain" description="RING-type" evidence="5">
    <location>
        <begin position="19"/>
        <end position="58"/>
    </location>
</feature>
<reference evidence="6" key="3">
    <citation type="submission" date="2025-09" db="UniProtKB">
        <authorList>
            <consortium name="Ensembl"/>
        </authorList>
    </citation>
    <scope>IDENTIFICATION</scope>
</reference>
<dbReference type="InterPro" id="IPR001841">
    <property type="entry name" value="Znf_RING"/>
</dbReference>
<name>A0A674H4M5_TAEGU</name>
<evidence type="ECO:0000256" key="3">
    <source>
        <dbReference type="ARBA" id="ARBA00022833"/>
    </source>
</evidence>
<proteinExistence type="predicted"/>
<organism evidence="6 7">
    <name type="scientific">Taeniopygia guttata</name>
    <name type="common">Zebra finch</name>
    <name type="synonym">Poephila guttata</name>
    <dbReference type="NCBI Taxonomy" id="59729"/>
    <lineage>
        <taxon>Eukaryota</taxon>
        <taxon>Metazoa</taxon>
        <taxon>Chordata</taxon>
        <taxon>Craniata</taxon>
        <taxon>Vertebrata</taxon>
        <taxon>Euteleostomi</taxon>
        <taxon>Archelosauria</taxon>
        <taxon>Archosauria</taxon>
        <taxon>Dinosauria</taxon>
        <taxon>Saurischia</taxon>
        <taxon>Theropoda</taxon>
        <taxon>Coelurosauria</taxon>
        <taxon>Aves</taxon>
        <taxon>Neognathae</taxon>
        <taxon>Neoaves</taxon>
        <taxon>Telluraves</taxon>
        <taxon>Australaves</taxon>
        <taxon>Passeriformes</taxon>
        <taxon>Passeroidea</taxon>
        <taxon>Estrildidae</taxon>
        <taxon>Estrildinae</taxon>
        <taxon>Taeniopygia</taxon>
    </lineage>
</organism>
<dbReference type="InterPro" id="IPR013083">
    <property type="entry name" value="Znf_RING/FYVE/PHD"/>
</dbReference>
<evidence type="ECO:0000256" key="4">
    <source>
        <dbReference type="PROSITE-ProRule" id="PRU00175"/>
    </source>
</evidence>
<dbReference type="Gene3D" id="3.30.40.10">
    <property type="entry name" value="Zinc/RING finger domain, C3HC4 (zinc finger)"/>
    <property type="match status" value="1"/>
</dbReference>
<reference evidence="6" key="2">
    <citation type="submission" date="2025-08" db="UniProtKB">
        <authorList>
            <consortium name="Ensembl"/>
        </authorList>
    </citation>
    <scope>IDENTIFICATION</scope>
</reference>
<dbReference type="InterPro" id="IPR017907">
    <property type="entry name" value="Znf_RING_CS"/>
</dbReference>
<evidence type="ECO:0000256" key="2">
    <source>
        <dbReference type="ARBA" id="ARBA00022771"/>
    </source>
</evidence>
<evidence type="ECO:0000313" key="7">
    <source>
        <dbReference type="Proteomes" id="UP000007754"/>
    </source>
</evidence>
<dbReference type="Pfam" id="PF13639">
    <property type="entry name" value="zf-RING_2"/>
    <property type="match status" value="1"/>
</dbReference>
<sequence length="184" mass="19617">CDMSPLTGPIMATETDGNCAICQDTLHDVASTQPCGHHFCRGCILQWIHTNPSCPLCREAIETVRFSDDAGDYLEIVITVPEQLPGAMSSFNPLFKKKKIKIVVISSIQSLGSASSAFRLCPTRSGAHVLWGTALGPGPYGQHLFPQEIKGANLSGSLCVVSHPSVESTAPPSLRSAAALNWDI</sequence>
<dbReference type="AlphaFoldDB" id="A0A674H4M5"/>
<keyword evidence="2 4" id="KW-0863">Zinc-finger</keyword>
<dbReference type="GO" id="GO:0008270">
    <property type="term" value="F:zinc ion binding"/>
    <property type="evidence" value="ECO:0007669"/>
    <property type="project" value="UniProtKB-KW"/>
</dbReference>
<evidence type="ECO:0000313" key="6">
    <source>
        <dbReference type="Ensembl" id="ENSTGUP00000029468.1"/>
    </source>
</evidence>
<evidence type="ECO:0000259" key="5">
    <source>
        <dbReference type="PROSITE" id="PS50089"/>
    </source>
</evidence>
<keyword evidence="1" id="KW-0479">Metal-binding</keyword>
<keyword evidence="3" id="KW-0862">Zinc</keyword>
<dbReference type="PROSITE" id="PS00518">
    <property type="entry name" value="ZF_RING_1"/>
    <property type="match status" value="1"/>
</dbReference>
<dbReference type="PANTHER" id="PTHR15315">
    <property type="entry name" value="RING FINGER PROTEIN 41, 151"/>
    <property type="match status" value="1"/>
</dbReference>
<keyword evidence="7" id="KW-1185">Reference proteome</keyword>
<dbReference type="GeneTree" id="ENSGT01150000287045"/>
<dbReference type="SMART" id="SM00184">
    <property type="entry name" value="RING"/>
    <property type="match status" value="1"/>
</dbReference>
<accession>A0A674H4M5</accession>
<protein>
    <recommendedName>
        <fullName evidence="5">RING-type domain-containing protein</fullName>
    </recommendedName>
</protein>
<dbReference type="SUPFAM" id="SSF57850">
    <property type="entry name" value="RING/U-box"/>
    <property type="match status" value="1"/>
</dbReference>
<evidence type="ECO:0000256" key="1">
    <source>
        <dbReference type="ARBA" id="ARBA00022723"/>
    </source>
</evidence>
<reference evidence="6 7" key="1">
    <citation type="journal article" date="2010" name="Nature">
        <title>The genome of a songbird.</title>
        <authorList>
            <person name="Warren W.C."/>
            <person name="Clayton D.F."/>
            <person name="Ellegren H."/>
            <person name="Arnold A.P."/>
            <person name="Hillier L.W."/>
            <person name="Kunstner A."/>
            <person name="Searle S."/>
            <person name="White S."/>
            <person name="Vilella A.J."/>
            <person name="Fairley S."/>
            <person name="Heger A."/>
            <person name="Kong L."/>
            <person name="Ponting C.P."/>
            <person name="Jarvis E.D."/>
            <person name="Mello C.V."/>
            <person name="Minx P."/>
            <person name="Lovell P."/>
            <person name="Velho T.A."/>
            <person name="Ferris M."/>
            <person name="Balakrishnan C.N."/>
            <person name="Sinha S."/>
            <person name="Blatti C."/>
            <person name="London S.E."/>
            <person name="Li Y."/>
            <person name="Lin Y.C."/>
            <person name="George J."/>
            <person name="Sweedler J."/>
            <person name="Southey B."/>
            <person name="Gunaratne P."/>
            <person name="Watson M."/>
            <person name="Nam K."/>
            <person name="Backstrom N."/>
            <person name="Smeds L."/>
            <person name="Nabholz B."/>
            <person name="Itoh Y."/>
            <person name="Whitney O."/>
            <person name="Pfenning A.R."/>
            <person name="Howard J."/>
            <person name="Volker M."/>
            <person name="Skinner B.M."/>
            <person name="Griffin D.K."/>
            <person name="Ye L."/>
            <person name="McLaren W.M."/>
            <person name="Flicek P."/>
            <person name="Quesada V."/>
            <person name="Velasco G."/>
            <person name="Lopez-Otin C."/>
            <person name="Puente X.S."/>
            <person name="Olender T."/>
            <person name="Lancet D."/>
            <person name="Smit A.F."/>
            <person name="Hubley R."/>
            <person name="Konkel M.K."/>
            <person name="Walker J.A."/>
            <person name="Batzer M.A."/>
            <person name="Gu W."/>
            <person name="Pollock D.D."/>
            <person name="Chen L."/>
            <person name="Cheng Z."/>
            <person name="Eichler E.E."/>
            <person name="Stapley J."/>
            <person name="Slate J."/>
            <person name="Ekblom R."/>
            <person name="Birkhead T."/>
            <person name="Burke T."/>
            <person name="Burt D."/>
            <person name="Scharff C."/>
            <person name="Adam I."/>
            <person name="Richard H."/>
            <person name="Sultan M."/>
            <person name="Soldatov A."/>
            <person name="Lehrach H."/>
            <person name="Edwards S.V."/>
            <person name="Yang S.P."/>
            <person name="Li X."/>
            <person name="Graves T."/>
            <person name="Fulton L."/>
            <person name="Nelson J."/>
            <person name="Chinwalla A."/>
            <person name="Hou S."/>
            <person name="Mardis E.R."/>
            <person name="Wilson R.K."/>
        </authorList>
    </citation>
    <scope>NUCLEOTIDE SEQUENCE [LARGE SCALE GENOMIC DNA]</scope>
</reference>
<dbReference type="PROSITE" id="PS50089">
    <property type="entry name" value="ZF_RING_2"/>
    <property type="match status" value="1"/>
</dbReference>
<dbReference type="InParanoid" id="A0A674H4M5"/>
<dbReference type="PANTHER" id="PTHR15315:SF26">
    <property type="entry name" value="E3 UBIQUITIN-PROTEIN LIGASE NRDP1"/>
    <property type="match status" value="1"/>
</dbReference>
<dbReference type="Proteomes" id="UP000007754">
    <property type="component" value="Chromosome Z"/>
</dbReference>
<dbReference type="Ensembl" id="ENSTGUT00000024431.1">
    <property type="protein sequence ID" value="ENSTGUP00000029468.1"/>
    <property type="gene ID" value="ENSTGUG00000028249.1"/>
</dbReference>